<gene>
    <name evidence="1" type="ORF">Osc7112_3018</name>
</gene>
<dbReference type="EMBL" id="CP003614">
    <property type="protein sequence ID" value="AFZ07414.1"/>
    <property type="molecule type" value="Genomic_DNA"/>
</dbReference>
<dbReference type="HOGENOM" id="CLU_2059030_0_0_3"/>
<dbReference type="KEGG" id="oni:Osc7112_3018"/>
<reference evidence="1 2" key="1">
    <citation type="submission" date="2012-05" db="EMBL/GenBank/DDBJ databases">
        <title>Finished chromosome of genome of Oscillatoria sp. PCC 7112.</title>
        <authorList>
            <consortium name="US DOE Joint Genome Institute"/>
            <person name="Gugger M."/>
            <person name="Coursin T."/>
            <person name="Rippka R."/>
            <person name="Tandeau De Marsac N."/>
            <person name="Huntemann M."/>
            <person name="Wei C.-L."/>
            <person name="Han J."/>
            <person name="Detter J.C."/>
            <person name="Han C."/>
            <person name="Tapia R."/>
            <person name="Davenport K."/>
            <person name="Daligault H."/>
            <person name="Erkkila T."/>
            <person name="Gu W."/>
            <person name="Munk A.C.C."/>
            <person name="Teshima H."/>
            <person name="Xu Y."/>
            <person name="Chain P."/>
            <person name="Chen A."/>
            <person name="Krypides N."/>
            <person name="Mavromatis K."/>
            <person name="Markowitz V."/>
            <person name="Szeto E."/>
            <person name="Ivanova N."/>
            <person name="Mikhailova N."/>
            <person name="Ovchinnikova G."/>
            <person name="Pagani I."/>
            <person name="Pati A."/>
            <person name="Goodwin L."/>
            <person name="Peters L."/>
            <person name="Pitluck S."/>
            <person name="Woyke T."/>
            <person name="Kerfeld C."/>
        </authorList>
    </citation>
    <scope>NUCLEOTIDE SEQUENCE [LARGE SCALE GENOMIC DNA]</scope>
    <source>
        <strain evidence="1 2">PCC 7112</strain>
    </source>
</reference>
<keyword evidence="2" id="KW-1185">Reference proteome</keyword>
<protein>
    <submittedName>
        <fullName evidence="1">Uncharacterized protein</fullName>
    </submittedName>
</protein>
<sequence>MKVSEIILNQINLLGTKVEVVGYLILYGDLGFLSTDFANILSSQNHRESILIEQPIKLKEQLLKKVPPYIGGPPYEDFVTIIGTLCESHQEPFPIALTHINLLILKIKEGKNIYHIEMP</sequence>
<dbReference type="OrthoDB" id="10016974at2"/>
<evidence type="ECO:0000313" key="2">
    <source>
        <dbReference type="Proteomes" id="UP000010478"/>
    </source>
</evidence>
<name>K9VIR8_9CYAN</name>
<accession>K9VIR8</accession>
<dbReference type="RefSeq" id="WP_015176694.1">
    <property type="nucleotide sequence ID" value="NC_019729.1"/>
</dbReference>
<organism evidence="1 2">
    <name type="scientific">Phormidium nigroviride PCC 7112</name>
    <dbReference type="NCBI Taxonomy" id="179408"/>
    <lineage>
        <taxon>Bacteria</taxon>
        <taxon>Bacillati</taxon>
        <taxon>Cyanobacteriota</taxon>
        <taxon>Cyanophyceae</taxon>
        <taxon>Oscillatoriophycideae</taxon>
        <taxon>Oscillatoriales</taxon>
        <taxon>Oscillatoriaceae</taxon>
        <taxon>Phormidium</taxon>
    </lineage>
</organism>
<evidence type="ECO:0000313" key="1">
    <source>
        <dbReference type="EMBL" id="AFZ07414.1"/>
    </source>
</evidence>
<proteinExistence type="predicted"/>
<dbReference type="AlphaFoldDB" id="K9VIR8"/>
<dbReference type="Proteomes" id="UP000010478">
    <property type="component" value="Chromosome"/>
</dbReference>